<evidence type="ECO:0000256" key="1">
    <source>
        <dbReference type="SAM" id="MobiDB-lite"/>
    </source>
</evidence>
<dbReference type="PANTHER" id="PTHR33223:SF10">
    <property type="entry name" value="AMINOTRANSFERASE-LIKE PLANT MOBILE DOMAIN-CONTAINING PROTEIN"/>
    <property type="match status" value="1"/>
</dbReference>
<organism evidence="3 4">
    <name type="scientific">Vigna mungo</name>
    <name type="common">Black gram</name>
    <name type="synonym">Phaseolus mungo</name>
    <dbReference type="NCBI Taxonomy" id="3915"/>
    <lineage>
        <taxon>Eukaryota</taxon>
        <taxon>Viridiplantae</taxon>
        <taxon>Streptophyta</taxon>
        <taxon>Embryophyta</taxon>
        <taxon>Tracheophyta</taxon>
        <taxon>Spermatophyta</taxon>
        <taxon>Magnoliopsida</taxon>
        <taxon>eudicotyledons</taxon>
        <taxon>Gunneridae</taxon>
        <taxon>Pentapetalae</taxon>
        <taxon>rosids</taxon>
        <taxon>fabids</taxon>
        <taxon>Fabales</taxon>
        <taxon>Fabaceae</taxon>
        <taxon>Papilionoideae</taxon>
        <taxon>50 kb inversion clade</taxon>
        <taxon>NPAAA clade</taxon>
        <taxon>indigoferoid/millettioid clade</taxon>
        <taxon>Phaseoleae</taxon>
        <taxon>Vigna</taxon>
    </lineage>
</organism>
<proteinExistence type="predicted"/>
<feature type="region of interest" description="Disordered" evidence="1">
    <location>
        <begin position="13"/>
        <end position="53"/>
    </location>
</feature>
<accession>A0AAQ3PB23</accession>
<dbReference type="InterPro" id="IPR005162">
    <property type="entry name" value="Retrotrans_gag_dom"/>
</dbReference>
<dbReference type="AlphaFoldDB" id="A0AAQ3PB23"/>
<name>A0AAQ3PB23_VIGMU</name>
<feature type="domain" description="Retrotransposon gag" evidence="2">
    <location>
        <begin position="117"/>
        <end position="200"/>
    </location>
</feature>
<evidence type="ECO:0000259" key="2">
    <source>
        <dbReference type="Pfam" id="PF03732"/>
    </source>
</evidence>
<feature type="compositionally biased region" description="Low complexity" evidence="1">
    <location>
        <begin position="27"/>
        <end position="46"/>
    </location>
</feature>
<dbReference type="Pfam" id="PF03732">
    <property type="entry name" value="Retrotrans_gag"/>
    <property type="match status" value="1"/>
</dbReference>
<reference evidence="3 4" key="1">
    <citation type="journal article" date="2023" name="Life. Sci Alliance">
        <title>Evolutionary insights into 3D genome organization and epigenetic landscape of Vigna mungo.</title>
        <authorList>
            <person name="Junaid A."/>
            <person name="Singh B."/>
            <person name="Bhatia S."/>
        </authorList>
    </citation>
    <scope>NUCLEOTIDE SEQUENCE [LARGE SCALE GENOMIC DNA]</scope>
    <source>
        <strain evidence="3">Urdbean</strain>
    </source>
</reference>
<gene>
    <name evidence="3" type="ORF">V8G54_003517</name>
</gene>
<evidence type="ECO:0000313" key="3">
    <source>
        <dbReference type="EMBL" id="WVZ24973.1"/>
    </source>
</evidence>
<dbReference type="PANTHER" id="PTHR33223">
    <property type="entry name" value="CCHC-TYPE DOMAIN-CONTAINING PROTEIN"/>
    <property type="match status" value="1"/>
</dbReference>
<dbReference type="EMBL" id="CP144700">
    <property type="protein sequence ID" value="WVZ24973.1"/>
    <property type="molecule type" value="Genomic_DNA"/>
</dbReference>
<protein>
    <recommendedName>
        <fullName evidence="2">Retrotransposon gag domain-containing protein</fullName>
    </recommendedName>
</protein>
<evidence type="ECO:0000313" key="4">
    <source>
        <dbReference type="Proteomes" id="UP001374535"/>
    </source>
</evidence>
<dbReference type="Proteomes" id="UP001374535">
    <property type="component" value="Chromosome 1"/>
</dbReference>
<feature type="compositionally biased region" description="Basic and acidic residues" evidence="1">
    <location>
        <begin position="13"/>
        <end position="26"/>
    </location>
</feature>
<keyword evidence="4" id="KW-1185">Reference proteome</keyword>
<sequence length="246" mass="28612">MQRKHEEEIAILRNERARRVQSEQSHHTNLNGNTNSNGNLNGNPNDNRGRREPTPLQTIRLTGLLPFTATIMWAPMPEKASPTFDKYDISTDPDYHMRAFVNAMEFYFNNDPVLCRAFSLSLKGEELSWYNTLPPNTMDCFATVQTLFGRQYASSRVQELTAAKLVNTRQERDESLKAFMKRYNETARRVKDVNHTFIISNLPSCLKAGYFSKSLYARLPKNMDELQERVTEFIHIEDIRQSRKEQ</sequence>